<keyword evidence="7" id="KW-0573">Peptidoglycan synthesis</keyword>
<gene>
    <name evidence="17" type="ORF">HIJ39_19760</name>
</gene>
<dbReference type="GO" id="GO:0005737">
    <property type="term" value="C:cytoplasm"/>
    <property type="evidence" value="ECO:0007669"/>
    <property type="project" value="UniProtKB-SubCell"/>
</dbReference>
<dbReference type="SUPFAM" id="SSF55205">
    <property type="entry name" value="EPT/RTPC-like"/>
    <property type="match status" value="1"/>
</dbReference>
<evidence type="ECO:0000256" key="9">
    <source>
        <dbReference type="ARBA" id="ARBA00023316"/>
    </source>
</evidence>
<dbReference type="RefSeq" id="WP_169102764.1">
    <property type="nucleotide sequence ID" value="NZ_JABBVZ010000121.1"/>
</dbReference>
<comment type="catalytic activity">
    <reaction evidence="15">
        <text>phosphoenolpyruvate + UDP-N-acetyl-alpha-D-glucosamine = UDP-N-acetyl-3-O-(1-carboxyvinyl)-alpha-D-glucosamine + phosphate</text>
        <dbReference type="Rhea" id="RHEA:18681"/>
        <dbReference type="ChEBI" id="CHEBI:43474"/>
        <dbReference type="ChEBI" id="CHEBI:57705"/>
        <dbReference type="ChEBI" id="CHEBI:58702"/>
        <dbReference type="ChEBI" id="CHEBI:68483"/>
        <dbReference type="EC" id="2.5.1.7"/>
    </reaction>
</comment>
<proteinExistence type="inferred from homology"/>
<comment type="similarity">
    <text evidence="10">Belongs to the EPSP synthase family. MurA subfamily.</text>
</comment>
<dbReference type="InterPro" id="IPR001986">
    <property type="entry name" value="Enolpyruvate_Tfrase_dom"/>
</dbReference>
<evidence type="ECO:0000256" key="10">
    <source>
        <dbReference type="ARBA" id="ARBA00038367"/>
    </source>
</evidence>
<evidence type="ECO:0000256" key="13">
    <source>
        <dbReference type="ARBA" id="ARBA00042443"/>
    </source>
</evidence>
<comment type="pathway">
    <text evidence="2">Cell wall biogenesis; peptidoglycan biosynthesis.</text>
</comment>
<dbReference type="Proteomes" id="UP000533476">
    <property type="component" value="Unassembled WGS sequence"/>
</dbReference>
<feature type="domain" description="Enolpyruvate transferase" evidence="16">
    <location>
        <begin position="11"/>
        <end position="429"/>
    </location>
</feature>
<evidence type="ECO:0000313" key="18">
    <source>
        <dbReference type="Proteomes" id="UP000533476"/>
    </source>
</evidence>
<dbReference type="InterPro" id="IPR013792">
    <property type="entry name" value="RNA3'P_cycl/enolpyr_Trfase_a/b"/>
</dbReference>
<dbReference type="Pfam" id="PF00275">
    <property type="entry name" value="EPSP_synthase"/>
    <property type="match status" value="1"/>
</dbReference>
<dbReference type="GO" id="GO:0009252">
    <property type="term" value="P:peptidoglycan biosynthetic process"/>
    <property type="evidence" value="ECO:0007669"/>
    <property type="project" value="UniProtKB-KW"/>
</dbReference>
<dbReference type="EMBL" id="JABBVZ010000121">
    <property type="protein sequence ID" value="NMP24555.1"/>
    <property type="molecule type" value="Genomic_DNA"/>
</dbReference>
<dbReference type="GO" id="GO:0051301">
    <property type="term" value="P:cell division"/>
    <property type="evidence" value="ECO:0007669"/>
    <property type="project" value="UniProtKB-KW"/>
</dbReference>
<dbReference type="PANTHER" id="PTHR43783">
    <property type="entry name" value="UDP-N-ACETYLGLUCOSAMINE 1-CARBOXYVINYLTRANSFERASE"/>
    <property type="match status" value="1"/>
</dbReference>
<name>A0A7Y0L8Q7_9FIRM</name>
<keyword evidence="8" id="KW-0131">Cell cycle</keyword>
<dbReference type="GO" id="GO:0071555">
    <property type="term" value="P:cell wall organization"/>
    <property type="evidence" value="ECO:0007669"/>
    <property type="project" value="UniProtKB-KW"/>
</dbReference>
<keyword evidence="6" id="KW-0133">Cell shape</keyword>
<accession>A0A7Y0L8Q7</accession>
<comment type="caution">
    <text evidence="17">The sequence shown here is derived from an EMBL/GenBank/DDBJ whole genome shotgun (WGS) entry which is preliminary data.</text>
</comment>
<dbReference type="AlphaFoldDB" id="A0A7Y0L8Q7"/>
<evidence type="ECO:0000256" key="7">
    <source>
        <dbReference type="ARBA" id="ARBA00022984"/>
    </source>
</evidence>
<reference evidence="17 18" key="1">
    <citation type="submission" date="2020-04" db="EMBL/GenBank/DDBJ databases">
        <authorList>
            <person name="Zhang R."/>
            <person name="Schippers A."/>
        </authorList>
    </citation>
    <scope>NUCLEOTIDE SEQUENCE [LARGE SCALE GENOMIC DNA]</scope>
    <source>
        <strain evidence="17 18">DSM 109850</strain>
    </source>
</reference>
<evidence type="ECO:0000256" key="14">
    <source>
        <dbReference type="ARBA" id="ARBA00042842"/>
    </source>
</evidence>
<evidence type="ECO:0000256" key="6">
    <source>
        <dbReference type="ARBA" id="ARBA00022960"/>
    </source>
</evidence>
<sequence length="445" mass="48571">MSIDMVRISGEKLVGGEIPIMGYKHAAVQLIAAATILREPVRLTNVPGVTDVYILSEIVKTAGGICSFKNGSLYIDSRPMRGTRIPSELSQKIHGALYLIPAFLKTSGKVEFREFGGCQIGDSVDQGARPIHHVLSVVERFGGRFYVSDDGVVGICSEFKPCTIDVLSYSGDGNGPLVSGVTKTAILCAISCDHGESRILHPYLKLDVLELLDFIAERGFEVRRSAEEIRISKRNVGSGRWSSNFPHRIAPDVSEIMTFITLGVHTHTPVILTNVDYRAMAGLHAELSLLEAMEVPVEWTATGVHVWPRQVVQSQNIVVTSTGIYSDHHPFFALMLTHGRGTSTIQELVWRDRFAYLPGLNLMGADIRRDGPTITIHPSRLDRGGQTVFASDVRAAAVLLIGSLTTPGTTTVTGIHHIDRGYENLFAKLRRLGVTIELLEQGAAP</sequence>
<dbReference type="InterPro" id="IPR036968">
    <property type="entry name" value="Enolpyruvate_Tfrase_sf"/>
</dbReference>
<evidence type="ECO:0000256" key="11">
    <source>
        <dbReference type="ARBA" id="ARBA00039108"/>
    </source>
</evidence>
<evidence type="ECO:0000256" key="15">
    <source>
        <dbReference type="ARBA" id="ARBA00047527"/>
    </source>
</evidence>
<comment type="subcellular location">
    <subcellularLocation>
        <location evidence="1">Cytoplasm</location>
    </subcellularLocation>
</comment>
<keyword evidence="9" id="KW-0961">Cell wall biogenesis/degradation</keyword>
<dbReference type="GO" id="GO:0008760">
    <property type="term" value="F:UDP-N-acetylglucosamine 1-carboxyvinyltransferase activity"/>
    <property type="evidence" value="ECO:0007669"/>
    <property type="project" value="UniProtKB-EC"/>
</dbReference>
<protein>
    <recommendedName>
        <fullName evidence="12">UDP-N-acetylglucosamine 1-carboxyvinyltransferase</fullName>
        <ecNumber evidence="11">2.5.1.7</ecNumber>
    </recommendedName>
    <alternativeName>
        <fullName evidence="13">Enoylpyruvate transferase</fullName>
    </alternativeName>
    <alternativeName>
        <fullName evidence="14">UDP-N-acetylglucosamine enolpyruvyl transferase</fullName>
    </alternativeName>
</protein>
<evidence type="ECO:0000256" key="3">
    <source>
        <dbReference type="ARBA" id="ARBA00022490"/>
    </source>
</evidence>
<dbReference type="EC" id="2.5.1.7" evidence="11"/>
<dbReference type="Gene3D" id="3.65.10.10">
    <property type="entry name" value="Enolpyruvate transferase domain"/>
    <property type="match status" value="2"/>
</dbReference>
<evidence type="ECO:0000256" key="12">
    <source>
        <dbReference type="ARBA" id="ARBA00039754"/>
    </source>
</evidence>
<dbReference type="GO" id="GO:0008360">
    <property type="term" value="P:regulation of cell shape"/>
    <property type="evidence" value="ECO:0007669"/>
    <property type="project" value="UniProtKB-KW"/>
</dbReference>
<evidence type="ECO:0000313" key="17">
    <source>
        <dbReference type="EMBL" id="NMP24555.1"/>
    </source>
</evidence>
<keyword evidence="3" id="KW-0963">Cytoplasm</keyword>
<evidence type="ECO:0000259" key="16">
    <source>
        <dbReference type="Pfam" id="PF00275"/>
    </source>
</evidence>
<evidence type="ECO:0000256" key="1">
    <source>
        <dbReference type="ARBA" id="ARBA00004496"/>
    </source>
</evidence>
<evidence type="ECO:0000256" key="8">
    <source>
        <dbReference type="ARBA" id="ARBA00023306"/>
    </source>
</evidence>
<keyword evidence="18" id="KW-1185">Reference proteome</keyword>
<evidence type="ECO:0000256" key="2">
    <source>
        <dbReference type="ARBA" id="ARBA00004752"/>
    </source>
</evidence>
<keyword evidence="5" id="KW-0808">Transferase</keyword>
<keyword evidence="4" id="KW-0132">Cell division</keyword>
<dbReference type="InterPro" id="IPR050068">
    <property type="entry name" value="MurA_subfamily"/>
</dbReference>
<organism evidence="17 18">
    <name type="scientific">Sulfobacillus harzensis</name>
    <dbReference type="NCBI Taxonomy" id="2729629"/>
    <lineage>
        <taxon>Bacteria</taxon>
        <taxon>Bacillati</taxon>
        <taxon>Bacillota</taxon>
        <taxon>Clostridia</taxon>
        <taxon>Eubacteriales</taxon>
        <taxon>Clostridiales Family XVII. Incertae Sedis</taxon>
        <taxon>Sulfobacillus</taxon>
    </lineage>
</organism>
<dbReference type="PANTHER" id="PTHR43783:SF1">
    <property type="entry name" value="UDP-N-ACETYLGLUCOSAMINE 1-CARBOXYVINYLTRANSFERASE"/>
    <property type="match status" value="1"/>
</dbReference>
<evidence type="ECO:0000256" key="5">
    <source>
        <dbReference type="ARBA" id="ARBA00022679"/>
    </source>
</evidence>
<evidence type="ECO:0000256" key="4">
    <source>
        <dbReference type="ARBA" id="ARBA00022618"/>
    </source>
</evidence>